<evidence type="ECO:0000313" key="5">
    <source>
        <dbReference type="EMBL" id="KAK7248288.1"/>
    </source>
</evidence>
<evidence type="ECO:0000256" key="1">
    <source>
        <dbReference type="ARBA" id="ARBA00022574"/>
    </source>
</evidence>
<keyword evidence="1 3" id="KW-0853">WD repeat</keyword>
<organism evidence="5 6">
    <name type="scientific">Aureococcus anophagefferens</name>
    <name type="common">Harmful bloom alga</name>
    <dbReference type="NCBI Taxonomy" id="44056"/>
    <lineage>
        <taxon>Eukaryota</taxon>
        <taxon>Sar</taxon>
        <taxon>Stramenopiles</taxon>
        <taxon>Ochrophyta</taxon>
        <taxon>Pelagophyceae</taxon>
        <taxon>Pelagomonadales</taxon>
        <taxon>Pelagomonadaceae</taxon>
        <taxon>Aureococcus</taxon>
    </lineage>
</organism>
<evidence type="ECO:0008006" key="7">
    <source>
        <dbReference type="Google" id="ProtNLM"/>
    </source>
</evidence>
<name>A0ABR1G560_AURAN</name>
<evidence type="ECO:0000256" key="3">
    <source>
        <dbReference type="PROSITE-ProRule" id="PRU00221"/>
    </source>
</evidence>
<feature type="repeat" description="WD" evidence="3">
    <location>
        <begin position="224"/>
        <end position="255"/>
    </location>
</feature>
<dbReference type="Gene3D" id="2.130.10.10">
    <property type="entry name" value="YVTN repeat-like/Quinoprotein amine dehydrogenase"/>
    <property type="match status" value="1"/>
</dbReference>
<keyword evidence="6" id="KW-1185">Reference proteome</keyword>
<dbReference type="PROSITE" id="PS50082">
    <property type="entry name" value="WD_REPEATS_2"/>
    <property type="match status" value="4"/>
</dbReference>
<dbReference type="Proteomes" id="UP001363151">
    <property type="component" value="Unassembled WGS sequence"/>
</dbReference>
<feature type="compositionally biased region" description="Acidic residues" evidence="4">
    <location>
        <begin position="37"/>
        <end position="62"/>
    </location>
</feature>
<evidence type="ECO:0000256" key="2">
    <source>
        <dbReference type="ARBA" id="ARBA00022737"/>
    </source>
</evidence>
<dbReference type="PRINTS" id="PR00320">
    <property type="entry name" value="GPROTEINBRPT"/>
</dbReference>
<dbReference type="SMART" id="SM00320">
    <property type="entry name" value="WD40"/>
    <property type="match status" value="8"/>
</dbReference>
<feature type="repeat" description="WD" evidence="3">
    <location>
        <begin position="141"/>
        <end position="182"/>
    </location>
</feature>
<dbReference type="SUPFAM" id="SSF50978">
    <property type="entry name" value="WD40 repeat-like"/>
    <property type="match status" value="1"/>
</dbReference>
<accession>A0ABR1G560</accession>
<protein>
    <recommendedName>
        <fullName evidence="7">Anaphase-promoting complex subunit 4 WD40 domain-containing protein</fullName>
    </recommendedName>
</protein>
<dbReference type="CDD" id="cd00200">
    <property type="entry name" value="WD40"/>
    <property type="match status" value="1"/>
</dbReference>
<feature type="repeat" description="WD" evidence="3">
    <location>
        <begin position="346"/>
        <end position="372"/>
    </location>
</feature>
<dbReference type="InterPro" id="IPR036322">
    <property type="entry name" value="WD40_repeat_dom_sf"/>
</dbReference>
<comment type="caution">
    <text evidence="5">The sequence shown here is derived from an EMBL/GenBank/DDBJ whole genome shotgun (WGS) entry which is preliminary data.</text>
</comment>
<sequence length="463" mass="48467">MASNVDVDMAAANADAVAAQMDAMDVERVVEDDDGEMLIEDEGEDLGANYLEDDGSIEDGGDDGTFASLQQVEEQLKAGVEQPFKRAAERDDAESTLATHGDAVYCCAFAPNGDALTGGGDDRAFLHFGAGSGAASRSVELGGHTDSVTTCGFSHTGTFAATGSYDGTVKLWDATTGNLARTLDGPGDVEWLKWHPKGDVVLCGSGDGTCWMWLATSGGCMRVFAGHEGPVLCGAFTCDGKQIVTGSADGSVRVWAPKKGVCKHAWLPRGHGAPPGDRGMLLMSNGAITALDVHPSDPELVAAAAEDGTAVVLHCKSKKIVNVLEHAVAKTVRRDDGEDEDPAYAVVCVAFSRDPDTWVATGSVDGFLKVWDFAKLPARPRVSLVHNTAVVALAWFPKAAKLVSSSADLSVKVWDARSGACERDLRGHTDIPLAMAARFPDDGDAAVLSVGDDTTGKLFLIPK</sequence>
<dbReference type="InterPro" id="IPR020472">
    <property type="entry name" value="WD40_PAC1"/>
</dbReference>
<dbReference type="PROSITE" id="PS00678">
    <property type="entry name" value="WD_REPEATS_1"/>
    <property type="match status" value="2"/>
</dbReference>
<evidence type="ECO:0000313" key="6">
    <source>
        <dbReference type="Proteomes" id="UP001363151"/>
    </source>
</evidence>
<dbReference type="PANTHER" id="PTHR19857">
    <property type="entry name" value="MITOCHONDRIAL DIVISION PROTEIN 1-RELATED"/>
    <property type="match status" value="1"/>
</dbReference>
<dbReference type="PANTHER" id="PTHR19857:SF8">
    <property type="entry name" value="ANGIO-ASSOCIATED MIGRATORY CELL PROTEIN"/>
    <property type="match status" value="1"/>
</dbReference>
<feature type="region of interest" description="Disordered" evidence="4">
    <location>
        <begin position="37"/>
        <end position="64"/>
    </location>
</feature>
<reference evidence="5 6" key="1">
    <citation type="submission" date="2024-03" db="EMBL/GenBank/DDBJ databases">
        <title>Aureococcus anophagefferens CCMP1851 and Kratosvirus quantuckense: Draft genome of a second virus-susceptible host strain in the model system.</title>
        <authorList>
            <person name="Chase E."/>
            <person name="Truchon A.R."/>
            <person name="Schepens W."/>
            <person name="Wilhelm S.W."/>
        </authorList>
    </citation>
    <scope>NUCLEOTIDE SEQUENCE [LARGE SCALE GENOMIC DNA]</scope>
    <source>
        <strain evidence="5 6">CCMP1851</strain>
    </source>
</reference>
<gene>
    <name evidence="5" type="ORF">SO694_0034503</name>
</gene>
<dbReference type="InterPro" id="IPR051179">
    <property type="entry name" value="WD_repeat_multifunction"/>
</dbReference>
<dbReference type="EMBL" id="JBBJCI010000111">
    <property type="protein sequence ID" value="KAK7248288.1"/>
    <property type="molecule type" value="Genomic_DNA"/>
</dbReference>
<dbReference type="PROSITE" id="PS50294">
    <property type="entry name" value="WD_REPEATS_REGION"/>
    <property type="match status" value="3"/>
</dbReference>
<feature type="repeat" description="WD" evidence="3">
    <location>
        <begin position="383"/>
        <end position="424"/>
    </location>
</feature>
<dbReference type="InterPro" id="IPR019775">
    <property type="entry name" value="WD40_repeat_CS"/>
</dbReference>
<keyword evidence="2" id="KW-0677">Repeat</keyword>
<dbReference type="Pfam" id="PF00400">
    <property type="entry name" value="WD40"/>
    <property type="match status" value="6"/>
</dbReference>
<dbReference type="InterPro" id="IPR001680">
    <property type="entry name" value="WD40_rpt"/>
</dbReference>
<proteinExistence type="predicted"/>
<evidence type="ECO:0000256" key="4">
    <source>
        <dbReference type="SAM" id="MobiDB-lite"/>
    </source>
</evidence>
<dbReference type="InterPro" id="IPR015943">
    <property type="entry name" value="WD40/YVTN_repeat-like_dom_sf"/>
</dbReference>